<dbReference type="Pfam" id="PF00072">
    <property type="entry name" value="Response_reg"/>
    <property type="match status" value="1"/>
</dbReference>
<dbReference type="PROSITE" id="PS50110">
    <property type="entry name" value="RESPONSE_REGULATORY"/>
    <property type="match status" value="1"/>
</dbReference>
<feature type="domain" description="Response regulatory" evidence="2">
    <location>
        <begin position="1"/>
        <end position="64"/>
    </location>
</feature>
<protein>
    <recommendedName>
        <fullName evidence="2">Response regulatory domain-containing protein</fullName>
    </recommendedName>
</protein>
<evidence type="ECO:0000256" key="1">
    <source>
        <dbReference type="PROSITE-ProRule" id="PRU00169"/>
    </source>
</evidence>
<name>A0ABN3DEF6_9ACTN</name>
<keyword evidence="4" id="KW-1185">Reference proteome</keyword>
<dbReference type="InterPro" id="IPR010427">
    <property type="entry name" value="DUF1023"/>
</dbReference>
<comment type="caution">
    <text evidence="3">The sequence shown here is derived from an EMBL/GenBank/DDBJ whole genome shotgun (WGS) entry which is preliminary data.</text>
</comment>
<evidence type="ECO:0000313" key="3">
    <source>
        <dbReference type="EMBL" id="GAA2228974.1"/>
    </source>
</evidence>
<dbReference type="InterPro" id="IPR013785">
    <property type="entry name" value="Aldolase_TIM"/>
</dbReference>
<proteinExistence type="predicted"/>
<organism evidence="3 4">
    <name type="scientific">Kitasatospora cystarginea</name>
    <dbReference type="NCBI Taxonomy" id="58350"/>
    <lineage>
        <taxon>Bacteria</taxon>
        <taxon>Bacillati</taxon>
        <taxon>Actinomycetota</taxon>
        <taxon>Actinomycetes</taxon>
        <taxon>Kitasatosporales</taxon>
        <taxon>Streptomycetaceae</taxon>
        <taxon>Kitasatospora</taxon>
    </lineage>
</organism>
<evidence type="ECO:0000313" key="4">
    <source>
        <dbReference type="Proteomes" id="UP001500305"/>
    </source>
</evidence>
<sequence length="129" mass="13359">MPRQNGIEATRQLLQADGPVPKVVVITTFENDGYVTAAPSAGASGFVLKRLPVRRTKSRDAVTDARAAAGGGLHARLRALTRVNPHASAALRCHSYGSPVCAKAPPRGVPETPLRAADVLSGGSLTPLS</sequence>
<dbReference type="Gene3D" id="3.20.20.70">
    <property type="entry name" value="Aldolase class I"/>
    <property type="match status" value="1"/>
</dbReference>
<gene>
    <name evidence="3" type="ORF">GCM10010430_06010</name>
</gene>
<dbReference type="RefSeq" id="WP_425557523.1">
    <property type="nucleotide sequence ID" value="NZ_BAAATR010000002.1"/>
</dbReference>
<dbReference type="Pfam" id="PF06259">
    <property type="entry name" value="Abhydrolase_8"/>
    <property type="match status" value="1"/>
</dbReference>
<dbReference type="InterPro" id="IPR011006">
    <property type="entry name" value="CheY-like_superfamily"/>
</dbReference>
<comment type="caution">
    <text evidence="1">Lacks conserved residue(s) required for the propagation of feature annotation.</text>
</comment>
<dbReference type="SUPFAM" id="SSF52172">
    <property type="entry name" value="CheY-like"/>
    <property type="match status" value="1"/>
</dbReference>
<dbReference type="EMBL" id="BAAATR010000002">
    <property type="protein sequence ID" value="GAA2228974.1"/>
    <property type="molecule type" value="Genomic_DNA"/>
</dbReference>
<reference evidence="3 4" key="1">
    <citation type="journal article" date="2019" name="Int. J. Syst. Evol. Microbiol.">
        <title>The Global Catalogue of Microorganisms (GCM) 10K type strain sequencing project: providing services to taxonomists for standard genome sequencing and annotation.</title>
        <authorList>
            <consortium name="The Broad Institute Genomics Platform"/>
            <consortium name="The Broad Institute Genome Sequencing Center for Infectious Disease"/>
            <person name="Wu L."/>
            <person name="Ma J."/>
        </authorList>
    </citation>
    <scope>NUCLEOTIDE SEQUENCE [LARGE SCALE GENOMIC DNA]</scope>
    <source>
        <strain evidence="3 4">JCM 7356</strain>
    </source>
</reference>
<dbReference type="InterPro" id="IPR001789">
    <property type="entry name" value="Sig_transdc_resp-reg_receiver"/>
</dbReference>
<evidence type="ECO:0000259" key="2">
    <source>
        <dbReference type="PROSITE" id="PS50110"/>
    </source>
</evidence>
<dbReference type="Proteomes" id="UP001500305">
    <property type="component" value="Unassembled WGS sequence"/>
</dbReference>
<accession>A0ABN3DEF6</accession>